<organism evidence="3 4">
    <name type="scientific">Raineyella antarctica</name>
    <dbReference type="NCBI Taxonomy" id="1577474"/>
    <lineage>
        <taxon>Bacteria</taxon>
        <taxon>Bacillati</taxon>
        <taxon>Actinomycetota</taxon>
        <taxon>Actinomycetes</taxon>
        <taxon>Propionibacteriales</taxon>
        <taxon>Propionibacteriaceae</taxon>
        <taxon>Raineyella</taxon>
    </lineage>
</organism>
<dbReference type="InterPro" id="IPR025349">
    <property type="entry name" value="DUF4253"/>
</dbReference>
<evidence type="ECO:0000313" key="3">
    <source>
        <dbReference type="EMBL" id="SDB88785.1"/>
    </source>
</evidence>
<proteinExistence type="predicted"/>
<dbReference type="STRING" id="1577474.GA0111570_106126"/>
<feature type="region of interest" description="Disordered" evidence="1">
    <location>
        <begin position="15"/>
        <end position="36"/>
    </location>
</feature>
<evidence type="ECO:0000313" key="4">
    <source>
        <dbReference type="Proteomes" id="UP000199086"/>
    </source>
</evidence>
<protein>
    <recommendedName>
        <fullName evidence="2">DUF4253 domain-containing protein</fullName>
    </recommendedName>
</protein>
<evidence type="ECO:0000259" key="2">
    <source>
        <dbReference type="Pfam" id="PF14062"/>
    </source>
</evidence>
<dbReference type="RefSeq" id="WP_092610582.1">
    <property type="nucleotide sequence ID" value="NZ_FMYF01000006.1"/>
</dbReference>
<name>A0A1G6H4E8_9ACTN</name>
<gene>
    <name evidence="3" type="ORF">GA0111570_106126</name>
</gene>
<evidence type="ECO:0000256" key="1">
    <source>
        <dbReference type="SAM" id="MobiDB-lite"/>
    </source>
</evidence>
<sequence length="301" mass="32493">MGILESMLRFVGLSTERRTRPGAPGHRTTDEDGDGDLRVELPWPIRAERPGDLGSLGALGLPPGRIVRPDEDETADPVLWLADSVADHRATWAALAARFPQTGLWPVLVQGLGEDLERPWYGGELDGPQGPVPDVAEVLQERWSEAVEVLEEYDEDELDDDQRRVRDAGPVLALAPAQPVGATVQLELGAGTSGLALVPVGRPADVPSAIGWWGTANVDLDGSDVAAVLRSWEDRFGATLVAMGFDTIHLEVAAPPSSSNDVATLILEHYAFCPDNIDQGVGSLPAYAPVVRAHHWTFWWD</sequence>
<dbReference type="EMBL" id="FMYF01000006">
    <property type="protein sequence ID" value="SDB88785.1"/>
    <property type="molecule type" value="Genomic_DNA"/>
</dbReference>
<feature type="domain" description="DUF4253" evidence="2">
    <location>
        <begin position="195"/>
        <end position="301"/>
    </location>
</feature>
<dbReference type="AlphaFoldDB" id="A0A1G6H4E8"/>
<reference evidence="3 4" key="1">
    <citation type="submission" date="2016-06" db="EMBL/GenBank/DDBJ databases">
        <authorList>
            <person name="Olsen C.W."/>
            <person name="Carey S."/>
            <person name="Hinshaw L."/>
            <person name="Karasin A.I."/>
        </authorList>
    </citation>
    <scope>NUCLEOTIDE SEQUENCE [LARGE SCALE GENOMIC DNA]</scope>
    <source>
        <strain evidence="3 4">LZ-22</strain>
    </source>
</reference>
<accession>A0A1G6H4E8</accession>
<dbReference type="OrthoDB" id="7839592at2"/>
<dbReference type="Pfam" id="PF14062">
    <property type="entry name" value="DUF4253"/>
    <property type="match status" value="1"/>
</dbReference>
<feature type="compositionally biased region" description="Basic and acidic residues" evidence="1">
    <location>
        <begin position="27"/>
        <end position="36"/>
    </location>
</feature>
<dbReference type="Proteomes" id="UP000199086">
    <property type="component" value="Unassembled WGS sequence"/>
</dbReference>
<keyword evidence="4" id="KW-1185">Reference proteome</keyword>